<organism evidence="1 2">
    <name type="scientific">Gossypium schwendimanii</name>
    <name type="common">Cotton</name>
    <dbReference type="NCBI Taxonomy" id="34291"/>
    <lineage>
        <taxon>Eukaryota</taxon>
        <taxon>Viridiplantae</taxon>
        <taxon>Streptophyta</taxon>
        <taxon>Embryophyta</taxon>
        <taxon>Tracheophyta</taxon>
        <taxon>Spermatophyta</taxon>
        <taxon>Magnoliopsida</taxon>
        <taxon>eudicotyledons</taxon>
        <taxon>Gunneridae</taxon>
        <taxon>Pentapetalae</taxon>
        <taxon>rosids</taxon>
        <taxon>malvids</taxon>
        <taxon>Malvales</taxon>
        <taxon>Malvaceae</taxon>
        <taxon>Malvoideae</taxon>
        <taxon>Gossypium</taxon>
    </lineage>
</organism>
<reference evidence="1 2" key="1">
    <citation type="journal article" date="2019" name="Genome Biol. Evol.">
        <title>Insights into the evolution of the New World diploid cottons (Gossypium, subgenus Houzingenia) based on genome sequencing.</title>
        <authorList>
            <person name="Grover C.E."/>
            <person name="Arick M.A. 2nd"/>
            <person name="Thrash A."/>
            <person name="Conover J.L."/>
            <person name="Sanders W.S."/>
            <person name="Peterson D.G."/>
            <person name="Frelichowski J.E."/>
            <person name="Scheffler J.A."/>
            <person name="Scheffler B.E."/>
            <person name="Wendel J.F."/>
        </authorList>
    </citation>
    <scope>NUCLEOTIDE SEQUENCE [LARGE SCALE GENOMIC DNA]</scope>
    <source>
        <strain evidence="1">1</strain>
        <tissue evidence="1">Leaf</tissue>
    </source>
</reference>
<name>A0A7J9L8X0_GOSSC</name>
<dbReference type="OrthoDB" id="996639at2759"/>
<evidence type="ECO:0000313" key="1">
    <source>
        <dbReference type="EMBL" id="MBA0855150.1"/>
    </source>
</evidence>
<gene>
    <name evidence="1" type="ORF">Goshw_009846</name>
</gene>
<proteinExistence type="predicted"/>
<evidence type="ECO:0000313" key="2">
    <source>
        <dbReference type="Proteomes" id="UP000593576"/>
    </source>
</evidence>
<dbReference type="Proteomes" id="UP000593576">
    <property type="component" value="Unassembled WGS sequence"/>
</dbReference>
<dbReference type="EMBL" id="JABFAF010000005">
    <property type="protein sequence ID" value="MBA0855150.1"/>
    <property type="molecule type" value="Genomic_DNA"/>
</dbReference>
<protein>
    <submittedName>
        <fullName evidence="1">Uncharacterized protein</fullName>
    </submittedName>
</protein>
<accession>A0A7J9L8X0</accession>
<comment type="caution">
    <text evidence="1">The sequence shown here is derived from an EMBL/GenBank/DDBJ whole genome shotgun (WGS) entry which is preliminary data.</text>
</comment>
<keyword evidence="2" id="KW-1185">Reference proteome</keyword>
<dbReference type="AlphaFoldDB" id="A0A7J9L8X0"/>
<sequence>MLKALKEETMAMTMALSTRIDELEGKLALCRAAVGKGVLSAALGNEDIPKLKEFVGIRSTCDVDNFLWKIENYFRAKGIVDDAIKSVVKLGLEKDKIESFKSEEMGVCETNHKENVVDDNGNTTIVVMGNHELGRRNSRGK</sequence>